<dbReference type="SUPFAM" id="SSF52788">
    <property type="entry name" value="Phosphotyrosine protein phosphatases I"/>
    <property type="match status" value="1"/>
</dbReference>
<dbReference type="PRINTS" id="PR00719">
    <property type="entry name" value="LMWPTPASE"/>
</dbReference>
<sequence>MHVMFVCTGNICRSPIGELLMRHYLAGTSIVVDSAGTHGLTNHAIDPFSRELMDEVGIESRDFRSRRLSADMARSADLILCFEKEQLADIKALAPTMGRRVFLLPDFANLALTCAERGLVKGLTVSKRLESIIAQAPRLMGIIPSSEDIEDPHRKTFDVFERACEQTNAAIVTILDSLRKHYDDARDHYYGYRS</sequence>
<dbReference type="Pfam" id="PF01451">
    <property type="entry name" value="LMWPc"/>
    <property type="match status" value="1"/>
</dbReference>
<dbReference type="InterPro" id="IPR023485">
    <property type="entry name" value="Ptyr_pPase"/>
</dbReference>
<gene>
    <name evidence="6" type="ORF">QN215_07130</name>
</gene>
<organism evidence="6">
    <name type="scientific">Bifidobacterium aquikefiricola</name>
    <dbReference type="NCBI Taxonomy" id="3059038"/>
    <lineage>
        <taxon>Bacteria</taxon>
        <taxon>Bacillati</taxon>
        <taxon>Actinomycetota</taxon>
        <taxon>Actinomycetes</taxon>
        <taxon>Bifidobacteriales</taxon>
        <taxon>Bifidobacteriaceae</taxon>
        <taxon>Bifidobacterium</taxon>
    </lineage>
</organism>
<proteinExistence type="inferred from homology"/>
<dbReference type="PANTHER" id="PTHR11717:SF31">
    <property type="entry name" value="LOW MOLECULAR WEIGHT PROTEIN-TYROSINE-PHOSPHATASE ETP-RELATED"/>
    <property type="match status" value="1"/>
</dbReference>
<accession>A0AB39U4Z3</accession>
<keyword evidence="2" id="KW-0378">Hydrolase</keyword>
<dbReference type="Gene3D" id="3.40.50.2300">
    <property type="match status" value="1"/>
</dbReference>
<name>A0AB39U4Z3_9BIFI</name>
<evidence type="ECO:0000256" key="4">
    <source>
        <dbReference type="PIRSR" id="PIRSR617867-1"/>
    </source>
</evidence>
<dbReference type="AlphaFoldDB" id="A0AB39U4Z3"/>
<evidence type="ECO:0000256" key="3">
    <source>
        <dbReference type="ARBA" id="ARBA00022912"/>
    </source>
</evidence>
<protein>
    <submittedName>
        <fullName evidence="6">Low molecular weight phosphatase family protein</fullName>
    </submittedName>
</protein>
<evidence type="ECO:0000259" key="5">
    <source>
        <dbReference type="SMART" id="SM00226"/>
    </source>
</evidence>
<evidence type="ECO:0000313" key="6">
    <source>
        <dbReference type="EMBL" id="XDS44041.1"/>
    </source>
</evidence>
<dbReference type="GO" id="GO:0004725">
    <property type="term" value="F:protein tyrosine phosphatase activity"/>
    <property type="evidence" value="ECO:0007669"/>
    <property type="project" value="InterPro"/>
</dbReference>
<feature type="active site" description="Nucleophile" evidence="4">
    <location>
        <position position="7"/>
    </location>
</feature>
<keyword evidence="3" id="KW-0904">Protein phosphatase</keyword>
<dbReference type="SMART" id="SM00226">
    <property type="entry name" value="LMWPc"/>
    <property type="match status" value="1"/>
</dbReference>
<dbReference type="PANTHER" id="PTHR11717">
    <property type="entry name" value="LOW MOLECULAR WEIGHT PROTEIN TYROSINE PHOSPHATASE"/>
    <property type="match status" value="1"/>
</dbReference>
<dbReference type="EMBL" id="CP129674">
    <property type="protein sequence ID" value="XDS44041.1"/>
    <property type="molecule type" value="Genomic_DNA"/>
</dbReference>
<dbReference type="InterPro" id="IPR050438">
    <property type="entry name" value="LMW_PTPase"/>
</dbReference>
<evidence type="ECO:0000256" key="1">
    <source>
        <dbReference type="ARBA" id="ARBA00011063"/>
    </source>
</evidence>
<comment type="similarity">
    <text evidence="1">Belongs to the low molecular weight phosphotyrosine protein phosphatase family.</text>
</comment>
<dbReference type="KEGG" id="baqk:QN215_07130"/>
<feature type="domain" description="Phosphotyrosine protein phosphatase I" evidence="5">
    <location>
        <begin position="1"/>
        <end position="177"/>
    </location>
</feature>
<feature type="active site" description="Nucleophile" evidence="4">
    <location>
        <position position="13"/>
    </location>
</feature>
<dbReference type="InterPro" id="IPR036196">
    <property type="entry name" value="Ptyr_pPase_sf"/>
</dbReference>
<evidence type="ECO:0000256" key="2">
    <source>
        <dbReference type="ARBA" id="ARBA00022801"/>
    </source>
</evidence>
<dbReference type="RefSeq" id="WP_369343635.1">
    <property type="nucleotide sequence ID" value="NZ_CP129674.1"/>
</dbReference>
<dbReference type="InterPro" id="IPR017867">
    <property type="entry name" value="Tyr_phospatase_low_mol_wt"/>
</dbReference>
<reference evidence="6" key="1">
    <citation type="submission" date="2023-07" db="EMBL/GenBank/DDBJ databases">
        <title>Bifidobacterium aquikefiriaerophilum sp. nov. and Bifidobacterium eccum sp. nov., isolated from water kefir.</title>
        <authorList>
            <person name="Breselge S."/>
            <person name="Bellassi P."/>
            <person name="Barcenilla C."/>
            <person name="Alvarez-Ordonez A."/>
            <person name="Morelli L."/>
            <person name="Cotter P.D."/>
        </authorList>
    </citation>
    <scope>NUCLEOTIDE SEQUENCE</scope>
    <source>
        <strain evidence="6">WK041_4_12</strain>
    </source>
</reference>